<accession>A0A2S6GS68</accession>
<evidence type="ECO:0000313" key="3">
    <source>
        <dbReference type="Proteomes" id="UP000239203"/>
    </source>
</evidence>
<dbReference type="OrthoDB" id="4336046at2"/>
<reference evidence="2 3" key="1">
    <citation type="submission" date="2018-02" db="EMBL/GenBank/DDBJ databases">
        <title>Genomic Encyclopedia of Archaeal and Bacterial Type Strains, Phase II (KMG-II): from individual species to whole genera.</title>
        <authorList>
            <person name="Goeker M."/>
        </authorList>
    </citation>
    <scope>NUCLEOTIDE SEQUENCE [LARGE SCALE GENOMIC DNA]</scope>
    <source>
        <strain evidence="2 3">YU 961-1</strain>
    </source>
</reference>
<dbReference type="AlphaFoldDB" id="A0A2S6GS68"/>
<feature type="transmembrane region" description="Helical" evidence="1">
    <location>
        <begin position="93"/>
        <end position="118"/>
    </location>
</feature>
<gene>
    <name evidence="2" type="ORF">CLV40_106246</name>
</gene>
<comment type="caution">
    <text evidence="2">The sequence shown here is derived from an EMBL/GenBank/DDBJ whole genome shotgun (WGS) entry which is preliminary data.</text>
</comment>
<feature type="transmembrane region" description="Helical" evidence="1">
    <location>
        <begin position="19"/>
        <end position="38"/>
    </location>
</feature>
<feature type="transmembrane region" description="Helical" evidence="1">
    <location>
        <begin position="138"/>
        <end position="160"/>
    </location>
</feature>
<feature type="transmembrane region" description="Helical" evidence="1">
    <location>
        <begin position="220"/>
        <end position="238"/>
    </location>
</feature>
<keyword evidence="1" id="KW-1133">Transmembrane helix</keyword>
<sequence>MTTLLATERIKLFTTRSPWWSIVAALGLTIGFAGLVALNHSEGRPLQVEHSQFGIQFGLVVVLVMAALAVTTEYRFSTIRATFQAVPNRSAVLVAKTAVVAVLAAVIGEIAAFGSWTVTRVIAGGPEMAIATGADVRMVAGVGLVYALAAVIAVAVGTLVRQSAGAISILLIWPLLVENLVQLIPGAGPHIHDWMPFVNAERFLNPPEFTTPPIGPWGSLAYLAGVAAALFAAAMVAVNRRDA</sequence>
<dbReference type="RefSeq" id="WP_104479288.1">
    <property type="nucleotide sequence ID" value="NZ_CP154825.1"/>
</dbReference>
<evidence type="ECO:0000313" key="2">
    <source>
        <dbReference type="EMBL" id="PPK68013.1"/>
    </source>
</evidence>
<keyword evidence="1" id="KW-0812">Transmembrane</keyword>
<name>A0A2S6GS68_9PSEU</name>
<feature type="transmembrane region" description="Helical" evidence="1">
    <location>
        <begin position="53"/>
        <end position="72"/>
    </location>
</feature>
<proteinExistence type="predicted"/>
<organism evidence="2 3">
    <name type="scientific">Actinokineospora auranticolor</name>
    <dbReference type="NCBI Taxonomy" id="155976"/>
    <lineage>
        <taxon>Bacteria</taxon>
        <taxon>Bacillati</taxon>
        <taxon>Actinomycetota</taxon>
        <taxon>Actinomycetes</taxon>
        <taxon>Pseudonocardiales</taxon>
        <taxon>Pseudonocardiaceae</taxon>
        <taxon>Actinokineospora</taxon>
    </lineage>
</organism>
<protein>
    <submittedName>
        <fullName evidence="2">ABC-2 type transport system permease protein</fullName>
    </submittedName>
</protein>
<keyword evidence="3" id="KW-1185">Reference proteome</keyword>
<keyword evidence="1" id="KW-0472">Membrane</keyword>
<feature type="transmembrane region" description="Helical" evidence="1">
    <location>
        <begin position="167"/>
        <end position="187"/>
    </location>
</feature>
<evidence type="ECO:0000256" key="1">
    <source>
        <dbReference type="SAM" id="Phobius"/>
    </source>
</evidence>
<dbReference type="Proteomes" id="UP000239203">
    <property type="component" value="Unassembled WGS sequence"/>
</dbReference>
<dbReference type="EMBL" id="PTIX01000006">
    <property type="protein sequence ID" value="PPK68013.1"/>
    <property type="molecule type" value="Genomic_DNA"/>
</dbReference>